<keyword evidence="2" id="KW-1185">Reference proteome</keyword>
<feature type="non-terminal residue" evidence="1">
    <location>
        <position position="1"/>
    </location>
</feature>
<gene>
    <name evidence="1" type="ORF">HID58_079445</name>
</gene>
<dbReference type="EMBL" id="JAGKQM010000018">
    <property type="protein sequence ID" value="KAH0862234.1"/>
    <property type="molecule type" value="Genomic_DNA"/>
</dbReference>
<evidence type="ECO:0008006" key="3">
    <source>
        <dbReference type="Google" id="ProtNLM"/>
    </source>
</evidence>
<evidence type="ECO:0000313" key="1">
    <source>
        <dbReference type="EMBL" id="KAH0862234.1"/>
    </source>
</evidence>
<name>A0ABQ7Y223_BRANA</name>
<dbReference type="Proteomes" id="UP000824890">
    <property type="component" value="Unassembled WGS sequence"/>
</dbReference>
<proteinExistence type="predicted"/>
<comment type="caution">
    <text evidence="1">The sequence shown here is derived from an EMBL/GenBank/DDBJ whole genome shotgun (WGS) entry which is preliminary data.</text>
</comment>
<accession>A0ABQ7Y223</accession>
<sequence>GFIVIFLAKHNLAVSAFQNLSPLISSPPLSLSLPPPPPHMVQCISFCSAMIVIPINSSMYVDVSVSCISNLIYNGVESRLDVQNHFEFIILLSVERFSKMSSSDAPSTLSASVDPPSSVSLIPKYLEVTCTSTPHQQRSFISTPAFKPSQSSQPGPIGEAFPCIDTKEGIKNEGSCLNRRSKKTHEADFICKAWIVEVLQQNVGLSFLALAAAGSLTNLTLPNIMISYVTLYSRYCIELLVDDGNDNATFVLFDREMLRLTKQDAAGLTLDEMNGGHGNELPQCLQELDGKDFVFQIRVTLFNFTPCYCTFTVSAIVDHINPETFNTNEEQYVQVVDHMHMPATKLEMKGMDQINHVLMEKRVAVNAPVSEISKL</sequence>
<dbReference type="Gene3D" id="2.40.50.140">
    <property type="entry name" value="Nucleic acid-binding proteins"/>
    <property type="match status" value="1"/>
</dbReference>
<protein>
    <recommendedName>
        <fullName evidence="3">Replication factor A C-terminal domain-containing protein</fullName>
    </recommendedName>
</protein>
<reference evidence="1 2" key="1">
    <citation type="submission" date="2021-05" db="EMBL/GenBank/DDBJ databases">
        <title>Genome Assembly of Synthetic Allotetraploid Brassica napus Reveals Homoeologous Exchanges between Subgenomes.</title>
        <authorList>
            <person name="Davis J.T."/>
        </authorList>
    </citation>
    <scope>NUCLEOTIDE SEQUENCE [LARGE SCALE GENOMIC DNA]</scope>
    <source>
        <strain evidence="2">cv. Da-Ae</strain>
        <tissue evidence="1">Seedling</tissue>
    </source>
</reference>
<dbReference type="InterPro" id="IPR012340">
    <property type="entry name" value="NA-bd_OB-fold"/>
</dbReference>
<organism evidence="1 2">
    <name type="scientific">Brassica napus</name>
    <name type="common">Rape</name>
    <dbReference type="NCBI Taxonomy" id="3708"/>
    <lineage>
        <taxon>Eukaryota</taxon>
        <taxon>Viridiplantae</taxon>
        <taxon>Streptophyta</taxon>
        <taxon>Embryophyta</taxon>
        <taxon>Tracheophyta</taxon>
        <taxon>Spermatophyta</taxon>
        <taxon>Magnoliopsida</taxon>
        <taxon>eudicotyledons</taxon>
        <taxon>Gunneridae</taxon>
        <taxon>Pentapetalae</taxon>
        <taxon>rosids</taxon>
        <taxon>malvids</taxon>
        <taxon>Brassicales</taxon>
        <taxon>Brassicaceae</taxon>
        <taxon>Brassiceae</taxon>
        <taxon>Brassica</taxon>
    </lineage>
</organism>
<evidence type="ECO:0000313" key="2">
    <source>
        <dbReference type="Proteomes" id="UP000824890"/>
    </source>
</evidence>
<dbReference type="SUPFAM" id="SSF50249">
    <property type="entry name" value="Nucleic acid-binding proteins"/>
    <property type="match status" value="1"/>
</dbReference>